<reference evidence="3" key="1">
    <citation type="submission" date="2024-04" db="EMBL/GenBank/DDBJ databases">
        <authorList>
            <person name="Shaw F."/>
            <person name="Minotto A."/>
        </authorList>
    </citation>
    <scope>NUCLEOTIDE SEQUENCE [LARGE SCALE GENOMIC DNA]</scope>
</reference>
<evidence type="ECO:0000256" key="1">
    <source>
        <dbReference type="SAM" id="MobiDB-lite"/>
    </source>
</evidence>
<accession>A0ABP1E7S4</accession>
<evidence type="ECO:0000313" key="3">
    <source>
        <dbReference type="Proteomes" id="UP001497453"/>
    </source>
</evidence>
<feature type="compositionally biased region" description="Low complexity" evidence="1">
    <location>
        <begin position="30"/>
        <end position="40"/>
    </location>
</feature>
<sequence>MSEAIQALTNTLASMTDTSQTQPTQEGSDQVQVAPQAPQAPVAPAPNPETPMKRRPGRPKGSGKKQTDSSAEPKLKRPVGRPRKDGLPAGSVGPKRPPGRPRKRPPGTFAASSAGQSPAAFPTYPVVPYGEQWPASVSAPPMASLPGRPPAPPMAIDPSLDSNDWASLRHRPDIFLHNLVASLSAPNPIPSSGVPVEEAFKAHLFSLQSNGKNGSPSAIPQLYSTLRTFWMPSSPAYFSLTASATTTPSEYRFFYWDPHTLVFNGIACPVCGEAVSNKGRITSGPIKVYDLGKPFFIIGCEYACLSETCRPGSPRGEGRKYSSTDASILRSLPVKLRDEFPAKLIQGPPHAPDLGSSPEVWSWRGMGVSIALWNMVRACLNVGLRKDAILAVVKGVIDGVPEDPIPSWFPPPQQYAISVERKPDVETSGQPSGSNESREEGEEEEDEVEETVSEAARDKNPEQATYEGWNVSGAAGPSNAVAGPSEPNGHRNNDAVNPNQTVQQQIQQSQPPSQQLEYPPPPPPPQHFTTGQQAPYMSFTPYGAPPYAYAYPPAPPPTITNSLKRPYTMVDGSPQAEGSASVKRIRHCVKCGSHECKGKGGRAFCKNPCQDCGRLECNGRNSKRPDRSCKDAWEGEQAAVA</sequence>
<name>A0ABP1E7S4_9APHY</name>
<feature type="region of interest" description="Disordered" evidence="1">
    <location>
        <begin position="422"/>
        <end position="545"/>
    </location>
</feature>
<proteinExistence type="predicted"/>
<feature type="compositionally biased region" description="Basic and acidic residues" evidence="1">
    <location>
        <begin position="65"/>
        <end position="75"/>
    </location>
</feature>
<feature type="region of interest" description="Disordered" evidence="1">
    <location>
        <begin position="1"/>
        <end position="119"/>
    </location>
</feature>
<keyword evidence="3" id="KW-1185">Reference proteome</keyword>
<feature type="compositionally biased region" description="Basic residues" evidence="1">
    <location>
        <begin position="53"/>
        <end position="63"/>
    </location>
</feature>
<feature type="compositionally biased region" description="Polar residues" evidence="1">
    <location>
        <begin position="7"/>
        <end position="29"/>
    </location>
</feature>
<dbReference type="Proteomes" id="UP001497453">
    <property type="component" value="Chromosome 9"/>
</dbReference>
<feature type="compositionally biased region" description="Acidic residues" evidence="1">
    <location>
        <begin position="439"/>
        <end position="452"/>
    </location>
</feature>
<protein>
    <submittedName>
        <fullName evidence="2">Uncharacterized protein</fullName>
    </submittedName>
</protein>
<gene>
    <name evidence="2" type="ORF">GFSPODELE1_LOCUS10566</name>
</gene>
<evidence type="ECO:0000313" key="2">
    <source>
        <dbReference type="EMBL" id="CAL1716057.1"/>
    </source>
</evidence>
<feature type="region of interest" description="Disordered" evidence="1">
    <location>
        <begin position="618"/>
        <end position="641"/>
    </location>
</feature>
<feature type="region of interest" description="Disordered" evidence="1">
    <location>
        <begin position="138"/>
        <end position="158"/>
    </location>
</feature>
<feature type="compositionally biased region" description="Basic and acidic residues" evidence="1">
    <location>
        <begin position="623"/>
        <end position="633"/>
    </location>
</feature>
<organism evidence="2 3">
    <name type="scientific">Somion occarium</name>
    <dbReference type="NCBI Taxonomy" id="3059160"/>
    <lineage>
        <taxon>Eukaryota</taxon>
        <taxon>Fungi</taxon>
        <taxon>Dikarya</taxon>
        <taxon>Basidiomycota</taxon>
        <taxon>Agaricomycotina</taxon>
        <taxon>Agaricomycetes</taxon>
        <taxon>Polyporales</taxon>
        <taxon>Cerrenaceae</taxon>
        <taxon>Somion</taxon>
    </lineage>
</organism>
<feature type="compositionally biased region" description="Low complexity" evidence="1">
    <location>
        <begin position="498"/>
        <end position="517"/>
    </location>
</feature>
<dbReference type="EMBL" id="OZ037952">
    <property type="protein sequence ID" value="CAL1716057.1"/>
    <property type="molecule type" value="Genomic_DNA"/>
</dbReference>